<dbReference type="Proteomes" id="UP001152533">
    <property type="component" value="Unassembled WGS sequence"/>
</dbReference>
<comment type="caution">
    <text evidence="2">The sequence shown here is derived from an EMBL/GenBank/DDBJ whole genome shotgun (WGS) entry which is preliminary data.</text>
</comment>
<evidence type="ECO:0000313" key="3">
    <source>
        <dbReference type="Proteomes" id="UP001152533"/>
    </source>
</evidence>
<evidence type="ECO:0000256" key="1">
    <source>
        <dbReference type="SAM" id="MobiDB-lite"/>
    </source>
</evidence>
<accession>A0A9W4RVZ9</accession>
<proteinExistence type="predicted"/>
<dbReference type="PANTHER" id="PTHR42037:SF1">
    <property type="match status" value="1"/>
</dbReference>
<dbReference type="EMBL" id="CAMGZC010000538">
    <property type="protein sequence ID" value="CAI0648311.1"/>
    <property type="molecule type" value="Genomic_DNA"/>
</dbReference>
<evidence type="ECO:0000313" key="2">
    <source>
        <dbReference type="EMBL" id="CAI0648311.1"/>
    </source>
</evidence>
<reference evidence="2" key="1">
    <citation type="submission" date="2022-08" db="EMBL/GenBank/DDBJ databases">
        <authorList>
            <person name="Giroux E."/>
            <person name="Giroux E."/>
        </authorList>
    </citation>
    <scope>NUCLEOTIDE SEQUENCE</scope>
    <source>
        <strain evidence="2">H1091258</strain>
    </source>
</reference>
<dbReference type="Pfam" id="PF14441">
    <property type="entry name" value="OTT_1508_deam"/>
    <property type="match status" value="1"/>
</dbReference>
<dbReference type="InterPro" id="IPR027796">
    <property type="entry name" value="OTT_1508_deam-like"/>
</dbReference>
<feature type="region of interest" description="Disordered" evidence="1">
    <location>
        <begin position="459"/>
        <end position="489"/>
    </location>
</feature>
<dbReference type="PANTHER" id="PTHR42037">
    <property type="match status" value="1"/>
</dbReference>
<gene>
    <name evidence="2" type="ORF">CGXH109_LOCUS74457</name>
</gene>
<sequence>MGSPFVRPSNQAGLAATPTETANILKKSNASLVGAPANVLGAAHNRFVVVSTLLSLIDRVRGEPTTHSLDRHPHDDSWKHEQLQKKFLDSFALISSTSRVGRETAAAVCLEQGHPSGTVLRLARNLGFPGSLIIQLQEILNDLTAVALKERRSKDVETEILLKVINLTQDKIWSLLEQLSDEDVRAAVERSISEMDGDDLESDDAEEIGFRKWVLKLRLLTNLDPKSDSSQLIMHIKWASKARWTYSEQLESLFGTEKGELPEWLQHIYKLGRYYVATKAMLKLASKQPDVFTSIHVEPVEAPEQVKFTLGNQRDPLLTVLKKITTADPVELRDKLGQTWFTADPEKKLRQACHMTLTVHAEMQLLSFYDHHPDLTPRLLFMGTSKKACYLCHEFISRHPLTIGVSACHQKLYPTWLPAPCSSVVRKKHKALLWEFSRHLEQTTARDLETRLGIRRPISKDSSAGPSLTTSWTDSSGSWTQELSLRGLS</sequence>
<keyword evidence="3" id="KW-1185">Reference proteome</keyword>
<organism evidence="2 3">
    <name type="scientific">Colletotrichum noveboracense</name>
    <dbReference type="NCBI Taxonomy" id="2664923"/>
    <lineage>
        <taxon>Eukaryota</taxon>
        <taxon>Fungi</taxon>
        <taxon>Dikarya</taxon>
        <taxon>Ascomycota</taxon>
        <taxon>Pezizomycotina</taxon>
        <taxon>Sordariomycetes</taxon>
        <taxon>Hypocreomycetidae</taxon>
        <taxon>Glomerellales</taxon>
        <taxon>Glomerellaceae</taxon>
        <taxon>Colletotrichum</taxon>
        <taxon>Colletotrichum gloeosporioides species complex</taxon>
    </lineage>
</organism>
<dbReference type="AlphaFoldDB" id="A0A9W4RVZ9"/>
<protein>
    <submittedName>
        <fullName evidence="2">Uncharacterized protein</fullName>
    </submittedName>
</protein>
<feature type="compositionally biased region" description="Low complexity" evidence="1">
    <location>
        <begin position="467"/>
        <end position="480"/>
    </location>
</feature>
<name>A0A9W4RVZ9_9PEZI</name>